<gene>
    <name evidence="1" type="ORF">RF679_16860</name>
</gene>
<protein>
    <submittedName>
        <fullName evidence="1">Uncharacterized protein</fullName>
    </submittedName>
</protein>
<evidence type="ECO:0000313" key="2">
    <source>
        <dbReference type="Proteomes" id="UP001181355"/>
    </source>
</evidence>
<dbReference type="RefSeq" id="WP_309481791.1">
    <property type="nucleotide sequence ID" value="NZ_CP133720.1"/>
</dbReference>
<evidence type="ECO:0000313" key="1">
    <source>
        <dbReference type="EMBL" id="WMW80298.1"/>
    </source>
</evidence>
<reference evidence="1" key="1">
    <citation type="submission" date="2023-09" db="EMBL/GenBank/DDBJ databases">
        <title>Undibacterium sp. 20NA77.5 isolated from freshwater.</title>
        <authorList>
            <person name="Le V."/>
            <person name="Ko S.-R."/>
            <person name="Ahn C.-Y."/>
            <person name="Oh H.-M."/>
        </authorList>
    </citation>
    <scope>NUCLEOTIDE SEQUENCE</scope>
    <source>
        <strain evidence="1">20NA77.5</strain>
    </source>
</reference>
<dbReference type="EMBL" id="CP133720">
    <property type="protein sequence ID" value="WMW80298.1"/>
    <property type="molecule type" value="Genomic_DNA"/>
</dbReference>
<name>A0ABY9RGE0_9BURK</name>
<organism evidence="1 2">
    <name type="scientific">Undibacterium cyanobacteriorum</name>
    <dbReference type="NCBI Taxonomy" id="3073561"/>
    <lineage>
        <taxon>Bacteria</taxon>
        <taxon>Pseudomonadati</taxon>
        <taxon>Pseudomonadota</taxon>
        <taxon>Betaproteobacteria</taxon>
        <taxon>Burkholderiales</taxon>
        <taxon>Oxalobacteraceae</taxon>
        <taxon>Undibacterium</taxon>
    </lineage>
</organism>
<sequence>MMQFKRNRPHHRSLFSSTISRISALKMLGIGSLMVGVCVVSTSWAQAVNPVAQTPTQLGQPQGAPQNKQIAVVLQAIDLNQVPKWNAPYEFRIASFAKDEGGYGSGALVLLLSNDLRTAYVNLQGVTTELKSVQKNPSTSCRSGDIRQSVYANADLRLMLKVSLEPGEEACWAKGVVSLHLNKHTYRYMVKGVSGL</sequence>
<proteinExistence type="predicted"/>
<dbReference type="Proteomes" id="UP001181355">
    <property type="component" value="Chromosome"/>
</dbReference>
<keyword evidence="2" id="KW-1185">Reference proteome</keyword>
<accession>A0ABY9RGE0</accession>